<dbReference type="InterPro" id="IPR015300">
    <property type="entry name" value="DNA-bd_pseudobarrel_sf"/>
</dbReference>
<evidence type="ECO:0000256" key="4">
    <source>
        <dbReference type="ARBA" id="ARBA00023163"/>
    </source>
</evidence>
<dbReference type="GO" id="GO:0005634">
    <property type="term" value="C:nucleus"/>
    <property type="evidence" value="ECO:0007669"/>
    <property type="project" value="UniProtKB-SubCell"/>
</dbReference>
<sequence length="105" mass="11567">MKLQSSRSDFRIGENCSEGNRRGVGLLENGMREDMPLPSNRIIKQYIIRNRIPMDNGIVCRLAGGWAGFYSANNIGSKDTCVFELMNGDAPAYKLAIGGRGQTLL</sequence>
<dbReference type="SUPFAM" id="SSF101936">
    <property type="entry name" value="DNA-binding pseudobarrel domain"/>
    <property type="match status" value="1"/>
</dbReference>
<proteinExistence type="predicted"/>
<evidence type="ECO:0000256" key="3">
    <source>
        <dbReference type="ARBA" id="ARBA00023125"/>
    </source>
</evidence>
<dbReference type="AlphaFoldDB" id="A0ABD1W593"/>
<comment type="caution">
    <text evidence="6">The sequence shown here is derived from an EMBL/GenBank/DDBJ whole genome shotgun (WGS) entry which is preliminary data.</text>
</comment>
<dbReference type="EMBL" id="JBFOLJ010000004">
    <property type="protein sequence ID" value="KAL2544831.1"/>
    <property type="molecule type" value="Genomic_DNA"/>
</dbReference>
<organism evidence="6 7">
    <name type="scientific">Forsythia ovata</name>
    <dbReference type="NCBI Taxonomy" id="205694"/>
    <lineage>
        <taxon>Eukaryota</taxon>
        <taxon>Viridiplantae</taxon>
        <taxon>Streptophyta</taxon>
        <taxon>Embryophyta</taxon>
        <taxon>Tracheophyta</taxon>
        <taxon>Spermatophyta</taxon>
        <taxon>Magnoliopsida</taxon>
        <taxon>eudicotyledons</taxon>
        <taxon>Gunneridae</taxon>
        <taxon>Pentapetalae</taxon>
        <taxon>asterids</taxon>
        <taxon>lamiids</taxon>
        <taxon>Lamiales</taxon>
        <taxon>Oleaceae</taxon>
        <taxon>Forsythieae</taxon>
        <taxon>Forsythia</taxon>
    </lineage>
</organism>
<gene>
    <name evidence="6" type="ORF">Fot_14064</name>
</gene>
<keyword evidence="3 6" id="KW-0238">DNA-binding</keyword>
<evidence type="ECO:0000313" key="7">
    <source>
        <dbReference type="Proteomes" id="UP001604277"/>
    </source>
</evidence>
<evidence type="ECO:0000256" key="1">
    <source>
        <dbReference type="ARBA" id="ARBA00004123"/>
    </source>
</evidence>
<reference evidence="7" key="1">
    <citation type="submission" date="2024-07" db="EMBL/GenBank/DDBJ databases">
        <title>Two chromosome-level genome assemblies of Korean endemic species Abeliophyllum distichum and Forsythia ovata (Oleaceae).</title>
        <authorList>
            <person name="Jang H."/>
        </authorList>
    </citation>
    <scope>NUCLEOTIDE SEQUENCE [LARGE SCALE GENOMIC DNA]</scope>
</reference>
<evidence type="ECO:0000256" key="5">
    <source>
        <dbReference type="ARBA" id="ARBA00023242"/>
    </source>
</evidence>
<dbReference type="Proteomes" id="UP001604277">
    <property type="component" value="Unassembled WGS sequence"/>
</dbReference>
<comment type="subcellular location">
    <subcellularLocation>
        <location evidence="1">Nucleus</location>
    </subcellularLocation>
</comment>
<keyword evidence="5" id="KW-0539">Nucleus</keyword>
<evidence type="ECO:0000313" key="6">
    <source>
        <dbReference type="EMBL" id="KAL2544831.1"/>
    </source>
</evidence>
<evidence type="ECO:0000256" key="2">
    <source>
        <dbReference type="ARBA" id="ARBA00023015"/>
    </source>
</evidence>
<name>A0ABD1W593_9LAMI</name>
<dbReference type="GO" id="GO:0003677">
    <property type="term" value="F:DNA binding"/>
    <property type="evidence" value="ECO:0007669"/>
    <property type="project" value="UniProtKB-KW"/>
</dbReference>
<accession>A0ABD1W593</accession>
<keyword evidence="7" id="KW-1185">Reference proteome</keyword>
<protein>
    <submittedName>
        <fullName evidence="6">DNA-binding pseudobarrel domain superfamily</fullName>
    </submittedName>
</protein>
<keyword evidence="4" id="KW-0804">Transcription</keyword>
<dbReference type="Gene3D" id="2.40.330.10">
    <property type="entry name" value="DNA-binding pseudobarrel domain"/>
    <property type="match status" value="1"/>
</dbReference>
<keyword evidence="2" id="KW-0805">Transcription regulation</keyword>